<accession>A0ABT8C9W5</accession>
<dbReference type="InterPro" id="IPR029069">
    <property type="entry name" value="HotDog_dom_sf"/>
</dbReference>
<name>A0ABT8C9W5_9BACT</name>
<comment type="caution">
    <text evidence="5">The sequence shown here is derived from an EMBL/GenBank/DDBJ whole genome shotgun (WGS) entry which is preliminary data.</text>
</comment>
<organism evidence="5 6">
    <name type="scientific">Cyclobacterium jeungdonense</name>
    <dbReference type="NCBI Taxonomy" id="708087"/>
    <lineage>
        <taxon>Bacteria</taxon>
        <taxon>Pseudomonadati</taxon>
        <taxon>Bacteroidota</taxon>
        <taxon>Cytophagia</taxon>
        <taxon>Cytophagales</taxon>
        <taxon>Cyclobacteriaceae</taxon>
        <taxon>Cyclobacterium</taxon>
    </lineage>
</organism>
<dbReference type="InterPro" id="IPR006683">
    <property type="entry name" value="Thioestr_dom"/>
</dbReference>
<dbReference type="SUPFAM" id="SSF54637">
    <property type="entry name" value="Thioesterase/thiol ester dehydrase-isomerase"/>
    <property type="match status" value="1"/>
</dbReference>
<dbReference type="Proteomes" id="UP001236663">
    <property type="component" value="Unassembled WGS sequence"/>
</dbReference>
<evidence type="ECO:0000256" key="3">
    <source>
        <dbReference type="PROSITE-ProRule" id="PRU01106"/>
    </source>
</evidence>
<dbReference type="Gene3D" id="3.10.129.10">
    <property type="entry name" value="Hotdog Thioesterase"/>
    <property type="match status" value="1"/>
</dbReference>
<evidence type="ECO:0000259" key="4">
    <source>
        <dbReference type="PROSITE" id="PS51770"/>
    </source>
</evidence>
<gene>
    <name evidence="5" type="ORF">QWZ15_11500</name>
</gene>
<feature type="domain" description="HotDog ACOT-type" evidence="4">
    <location>
        <begin position="9"/>
        <end position="121"/>
    </location>
</feature>
<dbReference type="PANTHER" id="PTHR11049">
    <property type="entry name" value="ACYL COENZYME A THIOESTER HYDROLASE"/>
    <property type="match status" value="1"/>
</dbReference>
<dbReference type="PROSITE" id="PS51770">
    <property type="entry name" value="HOTDOG_ACOT"/>
    <property type="match status" value="1"/>
</dbReference>
<dbReference type="InterPro" id="IPR033120">
    <property type="entry name" value="HOTDOG_ACOT"/>
</dbReference>
<comment type="similarity">
    <text evidence="1">Belongs to the acyl coenzyme A hydrolase family.</text>
</comment>
<proteinExistence type="inferred from homology"/>
<dbReference type="InterPro" id="IPR040170">
    <property type="entry name" value="Cytosol_ACT"/>
</dbReference>
<dbReference type="EC" id="3.1.2.20" evidence="5"/>
<dbReference type="RefSeq" id="WP_163386850.1">
    <property type="nucleotide sequence ID" value="NZ_JAUFQS010000010.1"/>
</dbReference>
<evidence type="ECO:0000313" key="5">
    <source>
        <dbReference type="EMBL" id="MDN3688456.1"/>
    </source>
</evidence>
<reference evidence="6" key="1">
    <citation type="journal article" date="2019" name="Int. J. Syst. Evol. Microbiol.">
        <title>The Global Catalogue of Microorganisms (GCM) 10K type strain sequencing project: providing services to taxonomists for standard genome sequencing and annotation.</title>
        <authorList>
            <consortium name="The Broad Institute Genomics Platform"/>
            <consortium name="The Broad Institute Genome Sequencing Center for Infectious Disease"/>
            <person name="Wu L."/>
            <person name="Ma J."/>
        </authorList>
    </citation>
    <scope>NUCLEOTIDE SEQUENCE [LARGE SCALE GENOMIC DNA]</scope>
    <source>
        <strain evidence="6">CECT 7706</strain>
    </source>
</reference>
<evidence type="ECO:0000256" key="2">
    <source>
        <dbReference type="ARBA" id="ARBA00022801"/>
    </source>
</evidence>
<sequence length="179" mass="19950">MKTVKKHVQDSEVIKTEMVLPNDTNTLNNLMGGKLMHWMDVVAAISAQRHSNSIVVTASVDNISFKNPIALGNVVTLKAQVTRAFSTSMEVFIEVVAEDIPANSKYATHKAFFTFVAVDDKGRPVKVPPLEPTTKREKELYAGALRRRQLRLILANRMDPQDATELKSLFDLEGVSQKQ</sequence>
<dbReference type="CDD" id="cd03442">
    <property type="entry name" value="BFIT_BACH"/>
    <property type="match status" value="1"/>
</dbReference>
<evidence type="ECO:0000313" key="6">
    <source>
        <dbReference type="Proteomes" id="UP001236663"/>
    </source>
</evidence>
<protein>
    <submittedName>
        <fullName evidence="5">Acyl-CoA thioesterase</fullName>
        <ecNumber evidence="5">3.1.2.20</ecNumber>
    </submittedName>
</protein>
<evidence type="ECO:0000256" key="1">
    <source>
        <dbReference type="ARBA" id="ARBA00010458"/>
    </source>
</evidence>
<dbReference type="Pfam" id="PF03061">
    <property type="entry name" value="4HBT"/>
    <property type="match status" value="1"/>
</dbReference>
<dbReference type="EMBL" id="JAUFQS010000010">
    <property type="protein sequence ID" value="MDN3688456.1"/>
    <property type="molecule type" value="Genomic_DNA"/>
</dbReference>
<keyword evidence="2 3" id="KW-0378">Hydrolase</keyword>
<dbReference type="PANTHER" id="PTHR11049:SF16">
    <property type="entry name" value="PROTEIN VDLD"/>
    <property type="match status" value="1"/>
</dbReference>
<dbReference type="GO" id="GO:0047617">
    <property type="term" value="F:fatty acyl-CoA hydrolase activity"/>
    <property type="evidence" value="ECO:0007669"/>
    <property type="project" value="UniProtKB-EC"/>
</dbReference>
<keyword evidence="6" id="KW-1185">Reference proteome</keyword>